<accession>X6PE98</accession>
<dbReference type="PROSITE" id="PS50802">
    <property type="entry name" value="OTU"/>
    <property type="match status" value="1"/>
</dbReference>
<evidence type="ECO:0000256" key="2">
    <source>
        <dbReference type="SAM" id="Phobius"/>
    </source>
</evidence>
<reference evidence="4 5" key="1">
    <citation type="journal article" date="2013" name="Curr. Biol.">
        <title>The Genome of the Foraminiferan Reticulomyxa filosa.</title>
        <authorList>
            <person name="Glockner G."/>
            <person name="Hulsmann N."/>
            <person name="Schleicher M."/>
            <person name="Noegel A.A."/>
            <person name="Eichinger L."/>
            <person name="Gallinger C."/>
            <person name="Pawlowski J."/>
            <person name="Sierra R."/>
            <person name="Euteneuer U."/>
            <person name="Pillet L."/>
            <person name="Moustafa A."/>
            <person name="Platzer M."/>
            <person name="Groth M."/>
            <person name="Szafranski K."/>
            <person name="Schliwa M."/>
        </authorList>
    </citation>
    <scope>NUCLEOTIDE SEQUENCE [LARGE SCALE GENOMIC DNA]</scope>
</reference>
<gene>
    <name evidence="4" type="ORF">RFI_00233</name>
</gene>
<organism evidence="4 5">
    <name type="scientific">Reticulomyxa filosa</name>
    <dbReference type="NCBI Taxonomy" id="46433"/>
    <lineage>
        <taxon>Eukaryota</taxon>
        <taxon>Sar</taxon>
        <taxon>Rhizaria</taxon>
        <taxon>Retaria</taxon>
        <taxon>Foraminifera</taxon>
        <taxon>Monothalamids</taxon>
        <taxon>Reticulomyxidae</taxon>
        <taxon>Reticulomyxa</taxon>
    </lineage>
</organism>
<proteinExistence type="predicted"/>
<dbReference type="EMBL" id="ASPP01000229">
    <property type="protein sequence ID" value="ETO36830.1"/>
    <property type="molecule type" value="Genomic_DNA"/>
</dbReference>
<dbReference type="AlphaFoldDB" id="X6PE98"/>
<feature type="transmembrane region" description="Helical" evidence="2">
    <location>
        <begin position="209"/>
        <end position="228"/>
    </location>
</feature>
<keyword evidence="2" id="KW-0812">Transmembrane</keyword>
<sequence>MSDEEVNDEKTYGICLTFEELKTALEGDGFRVHVVKEDCNNLFRCVSCYFENTEEDYWTYRESCSMYIEGHTIEFIGLMDESDLEQYCEKLKKKSSGNETLFASKVELYALTRRYRLNIRIYGVDGIREVIFEKSGNCQTIELIQRNDYFHILKKITYTGEKGTSRPEASNKNTLAASNGISWKFGIFGFFCVLSVIWGFVFFLSQGTAYLWVSICGIIESLFGMYHFTSLIKLQETVDKIHKENLRYKKNNFHLTNELQELQIEVERLKNIRISLESDKDILTRAYHTYKGFNEKFQQLLDGKTEHLKCLKHSSQSLIKRWQINLVKREKSIWNKLWDFFESASHPSQNSANCLTRLQFEQLIANLPMEFQVRYRNVRGKFPKQNIITYKQFSGLIDYYVNQNTFATNTASY</sequence>
<keyword evidence="2" id="KW-1133">Transmembrane helix</keyword>
<protein>
    <recommendedName>
        <fullName evidence="3">OTU domain-containing protein</fullName>
    </recommendedName>
</protein>
<keyword evidence="1" id="KW-0175">Coiled coil</keyword>
<keyword evidence="5" id="KW-1185">Reference proteome</keyword>
<dbReference type="Proteomes" id="UP000023152">
    <property type="component" value="Unassembled WGS sequence"/>
</dbReference>
<feature type="transmembrane region" description="Helical" evidence="2">
    <location>
        <begin position="185"/>
        <end position="203"/>
    </location>
</feature>
<evidence type="ECO:0000313" key="4">
    <source>
        <dbReference type="EMBL" id="ETO36830.1"/>
    </source>
</evidence>
<dbReference type="InterPro" id="IPR038765">
    <property type="entry name" value="Papain-like_cys_pep_sf"/>
</dbReference>
<name>X6PE98_RETFI</name>
<feature type="domain" description="OTU" evidence="3">
    <location>
        <begin position="30"/>
        <end position="156"/>
    </location>
</feature>
<dbReference type="Gene3D" id="3.90.70.80">
    <property type="match status" value="1"/>
</dbReference>
<feature type="coiled-coil region" evidence="1">
    <location>
        <begin position="245"/>
        <end position="279"/>
    </location>
</feature>
<dbReference type="SUPFAM" id="SSF54001">
    <property type="entry name" value="Cysteine proteinases"/>
    <property type="match status" value="1"/>
</dbReference>
<dbReference type="InterPro" id="IPR003323">
    <property type="entry name" value="OTU_dom"/>
</dbReference>
<evidence type="ECO:0000259" key="3">
    <source>
        <dbReference type="PROSITE" id="PS50802"/>
    </source>
</evidence>
<evidence type="ECO:0000313" key="5">
    <source>
        <dbReference type="Proteomes" id="UP000023152"/>
    </source>
</evidence>
<evidence type="ECO:0000256" key="1">
    <source>
        <dbReference type="SAM" id="Coils"/>
    </source>
</evidence>
<comment type="caution">
    <text evidence="4">The sequence shown here is derived from an EMBL/GenBank/DDBJ whole genome shotgun (WGS) entry which is preliminary data.</text>
</comment>
<keyword evidence="2" id="KW-0472">Membrane</keyword>